<sequence length="338" mass="36955">MRIILDPEPRTAEDIFSEADYQELTRRHDVIVYSGEDRDVFYTRHLPDCDILLGQADMGPDRLAMASKLKAIINVETNFLPNVDYETCFQRGIHVLAPSGVFALPVAEMGLGMAISLARGIHSEHKRFTEGNERYGLSGNQDAELLSGSDFGFVGFGDLGRALFALLPGFRPNSVKVFDPWLPDAHLERMGVAPASLDAVLEQSRFVFVVASITTENQHLLNAGNLSRMQPGASLILLSRAAVVDFDAVSKLVGSGAIRFATDVFPEEPVTADDPVRALPNTLFSPHRAGALESALKDIGNRVIEDIGQIANGLPPISCKRAERETVTRMRSKPIDKT</sequence>
<reference evidence="5 6" key="1">
    <citation type="submission" date="2007-10" db="EMBL/GenBank/DDBJ databases">
        <authorList>
            <person name="Wagner-Dobler I."/>
            <person name="Ferriera S."/>
            <person name="Johnson J."/>
            <person name="Kravitz S."/>
            <person name="Beeson K."/>
            <person name="Sutton G."/>
            <person name="Rogers Y.-H."/>
            <person name="Friedman R."/>
            <person name="Frazier M."/>
            <person name="Venter J.C."/>
        </authorList>
    </citation>
    <scope>NUCLEOTIDE SEQUENCE [LARGE SCALE GENOMIC DNA]</scope>
    <source>
        <strain evidence="5 6">DFL-43</strain>
    </source>
</reference>
<dbReference type="Gene3D" id="3.40.50.720">
    <property type="entry name" value="NAD(P)-binding Rossmann-like Domain"/>
    <property type="match status" value="2"/>
</dbReference>
<dbReference type="OrthoDB" id="7681356at2"/>
<dbReference type="SUPFAM" id="SSF52283">
    <property type="entry name" value="Formate/glycerate dehydrogenase catalytic domain-like"/>
    <property type="match status" value="1"/>
</dbReference>
<dbReference type="RefSeq" id="WP_007199817.1">
    <property type="nucleotide sequence ID" value="NZ_CM002917.1"/>
</dbReference>
<keyword evidence="2" id="KW-0560">Oxidoreductase</keyword>
<proteinExistence type="inferred from homology"/>
<dbReference type="eggNOG" id="COG0111">
    <property type="taxonomic scope" value="Bacteria"/>
</dbReference>
<dbReference type="EMBL" id="ABIA03000001">
    <property type="protein sequence ID" value="EDQ35586.1"/>
    <property type="molecule type" value="Genomic_DNA"/>
</dbReference>
<comment type="caution">
    <text evidence="5">The sequence shown here is derived from an EMBL/GenBank/DDBJ whole genome shotgun (WGS) entry which is preliminary data.</text>
</comment>
<dbReference type="STRING" id="411684.HPDFL43_20367"/>
<dbReference type="InterPro" id="IPR006140">
    <property type="entry name" value="D-isomer_DH_NAD-bd"/>
</dbReference>
<dbReference type="InterPro" id="IPR036291">
    <property type="entry name" value="NAD(P)-bd_dom_sf"/>
</dbReference>
<dbReference type="Proteomes" id="UP000004291">
    <property type="component" value="Chromosome"/>
</dbReference>
<protein>
    <submittedName>
        <fullName evidence="5">Phosphoglycerate dehydrogenase</fullName>
    </submittedName>
</protein>
<dbReference type="PANTHER" id="PTHR42789:SF1">
    <property type="entry name" value="D-ISOMER SPECIFIC 2-HYDROXYACID DEHYDROGENASE FAMILY PROTEIN (AFU_ORTHOLOGUE AFUA_6G10090)"/>
    <property type="match status" value="1"/>
</dbReference>
<keyword evidence="6" id="KW-1185">Reference proteome</keyword>
<name>A9CWY1_HOEPD</name>
<evidence type="ECO:0000256" key="1">
    <source>
        <dbReference type="ARBA" id="ARBA00005854"/>
    </source>
</evidence>
<organism evidence="5 6">
    <name type="scientific">Hoeflea phototrophica (strain DSM 17068 / NCIMB 14078 / DFL-43)</name>
    <dbReference type="NCBI Taxonomy" id="411684"/>
    <lineage>
        <taxon>Bacteria</taxon>
        <taxon>Pseudomonadati</taxon>
        <taxon>Pseudomonadota</taxon>
        <taxon>Alphaproteobacteria</taxon>
        <taxon>Hyphomicrobiales</taxon>
        <taxon>Rhizobiaceae</taxon>
        <taxon>Hoeflea</taxon>
    </lineage>
</organism>
<dbReference type="GO" id="GO:0051287">
    <property type="term" value="F:NAD binding"/>
    <property type="evidence" value="ECO:0007669"/>
    <property type="project" value="InterPro"/>
</dbReference>
<evidence type="ECO:0000256" key="3">
    <source>
        <dbReference type="ARBA" id="ARBA00023027"/>
    </source>
</evidence>
<evidence type="ECO:0000313" key="5">
    <source>
        <dbReference type="EMBL" id="EDQ35586.1"/>
    </source>
</evidence>
<reference evidence="5 6" key="2">
    <citation type="submission" date="2012-06" db="EMBL/GenBank/DDBJ databases">
        <authorList>
            <person name="Fiebig A."/>
        </authorList>
    </citation>
    <scope>NUCLEOTIDE SEQUENCE [LARGE SCALE GENOMIC DNA]</scope>
    <source>
        <strain evidence="5 6">DFL-43</strain>
    </source>
</reference>
<keyword evidence="3" id="KW-0520">NAD</keyword>
<evidence type="ECO:0000256" key="2">
    <source>
        <dbReference type="ARBA" id="ARBA00023002"/>
    </source>
</evidence>
<evidence type="ECO:0000313" key="6">
    <source>
        <dbReference type="Proteomes" id="UP000004291"/>
    </source>
</evidence>
<dbReference type="InterPro" id="IPR050857">
    <property type="entry name" value="D-2-hydroxyacid_DH"/>
</dbReference>
<accession>A9CWY1</accession>
<dbReference type="AlphaFoldDB" id="A9CWY1"/>
<dbReference type="GO" id="GO:0016491">
    <property type="term" value="F:oxidoreductase activity"/>
    <property type="evidence" value="ECO:0007669"/>
    <property type="project" value="UniProtKB-KW"/>
</dbReference>
<evidence type="ECO:0000259" key="4">
    <source>
        <dbReference type="Pfam" id="PF02826"/>
    </source>
</evidence>
<dbReference type="HOGENOM" id="CLU_019796_1_3_5"/>
<gene>
    <name evidence="5" type="ORF">HPDFL43_20367</name>
</gene>
<feature type="domain" description="D-isomer specific 2-hydroxyacid dehydrogenase NAD-binding" evidence="4">
    <location>
        <begin position="111"/>
        <end position="289"/>
    </location>
</feature>
<dbReference type="Pfam" id="PF02826">
    <property type="entry name" value="2-Hacid_dh_C"/>
    <property type="match status" value="1"/>
</dbReference>
<dbReference type="PANTHER" id="PTHR42789">
    <property type="entry name" value="D-ISOMER SPECIFIC 2-HYDROXYACID DEHYDROGENASE FAMILY PROTEIN (AFU_ORTHOLOGUE AFUA_6G10090)"/>
    <property type="match status" value="1"/>
</dbReference>
<dbReference type="SUPFAM" id="SSF51735">
    <property type="entry name" value="NAD(P)-binding Rossmann-fold domains"/>
    <property type="match status" value="1"/>
</dbReference>
<comment type="similarity">
    <text evidence="1">Belongs to the D-isomer specific 2-hydroxyacid dehydrogenase family.</text>
</comment>